<dbReference type="GeneID" id="138929668"/>
<feature type="region of interest" description="Disordered" evidence="1">
    <location>
        <begin position="1"/>
        <end position="90"/>
    </location>
</feature>
<reference evidence="3" key="2">
    <citation type="submission" date="2025-08" db="UniProtKB">
        <authorList>
            <consortium name="RefSeq"/>
        </authorList>
    </citation>
    <scope>IDENTIFICATION</scope>
    <source>
        <strain evidence="3">14028-0561.14</strain>
        <tissue evidence="3">Whole fly</tissue>
    </source>
</reference>
<name>A0ABM4GR91_DROKI</name>
<dbReference type="Proteomes" id="UP001652661">
    <property type="component" value="Chromosome 2L"/>
</dbReference>
<dbReference type="RefSeq" id="XP_070145231.1">
    <property type="nucleotide sequence ID" value="XM_070289130.1"/>
</dbReference>
<gene>
    <name evidence="3" type="primary">LOC138929668</name>
</gene>
<evidence type="ECO:0000313" key="2">
    <source>
        <dbReference type="Proteomes" id="UP001652661"/>
    </source>
</evidence>
<organism evidence="2 3">
    <name type="scientific">Drosophila kikkawai</name>
    <name type="common">Fruit fly</name>
    <dbReference type="NCBI Taxonomy" id="30033"/>
    <lineage>
        <taxon>Eukaryota</taxon>
        <taxon>Metazoa</taxon>
        <taxon>Ecdysozoa</taxon>
        <taxon>Arthropoda</taxon>
        <taxon>Hexapoda</taxon>
        <taxon>Insecta</taxon>
        <taxon>Pterygota</taxon>
        <taxon>Neoptera</taxon>
        <taxon>Endopterygota</taxon>
        <taxon>Diptera</taxon>
        <taxon>Brachycera</taxon>
        <taxon>Muscomorpha</taxon>
        <taxon>Ephydroidea</taxon>
        <taxon>Drosophilidae</taxon>
        <taxon>Drosophila</taxon>
        <taxon>Sophophora</taxon>
    </lineage>
</organism>
<evidence type="ECO:0000313" key="3">
    <source>
        <dbReference type="RefSeq" id="XP_070145231.1"/>
    </source>
</evidence>
<accession>A0ABM4GR91</accession>
<keyword evidence="2" id="KW-1185">Reference proteome</keyword>
<feature type="compositionally biased region" description="Polar residues" evidence="1">
    <location>
        <begin position="107"/>
        <end position="127"/>
    </location>
</feature>
<feature type="region of interest" description="Disordered" evidence="1">
    <location>
        <begin position="102"/>
        <end position="142"/>
    </location>
</feature>
<sequence length="142" mass="14651">MPKKPQHLSLASSAAGGSGSGNGSKPKYSLTLHNNKHAQGGGKNPQAATLREGHQQRQHLKALRLMREAGEAGGAETSEYRRHNGGAGLSPAEEAVGVHLKAGGKSATANGEASSNMTKSGNGSTGMANGAMRAQNNRLWYH</sequence>
<reference evidence="2" key="1">
    <citation type="submission" date="2025-05" db="UniProtKB">
        <authorList>
            <consortium name="RefSeq"/>
        </authorList>
    </citation>
    <scope>NUCLEOTIDE SEQUENCE [LARGE SCALE GENOMIC DNA]</scope>
    <source>
        <strain evidence="2">14028-0561.14</strain>
    </source>
</reference>
<protein>
    <submittedName>
        <fullName evidence="3">Uncharacterized protein</fullName>
    </submittedName>
</protein>
<proteinExistence type="predicted"/>
<evidence type="ECO:0000256" key="1">
    <source>
        <dbReference type="SAM" id="MobiDB-lite"/>
    </source>
</evidence>